<dbReference type="EMBL" id="JBHSMS010000049">
    <property type="protein sequence ID" value="MFC5512639.1"/>
    <property type="molecule type" value="Genomic_DNA"/>
</dbReference>
<comment type="caution">
    <text evidence="1">The sequence shown here is derived from an EMBL/GenBank/DDBJ whole genome shotgun (WGS) entry which is preliminary data.</text>
</comment>
<sequence length="26" mass="2630">MAVLDSLNKSFGRVTLIVGSAGLGHS</sequence>
<evidence type="ECO:0000313" key="1">
    <source>
        <dbReference type="EMBL" id="MFC5512639.1"/>
    </source>
</evidence>
<keyword evidence="2" id="KW-1185">Reference proteome</keyword>
<dbReference type="RefSeq" id="WP_379723357.1">
    <property type="nucleotide sequence ID" value="NZ_JBHSMS010000049.1"/>
</dbReference>
<protein>
    <submittedName>
        <fullName evidence="1">DUF4113 domain-containing protein</fullName>
    </submittedName>
</protein>
<accession>A0ABW0PJ06</accession>
<dbReference type="Proteomes" id="UP001596031">
    <property type="component" value="Unassembled WGS sequence"/>
</dbReference>
<evidence type="ECO:0000313" key="2">
    <source>
        <dbReference type="Proteomes" id="UP001596031"/>
    </source>
</evidence>
<gene>
    <name evidence="1" type="ORF">ACFPOU_16085</name>
</gene>
<organism evidence="1 2">
    <name type="scientific">Massilia jejuensis</name>
    <dbReference type="NCBI Taxonomy" id="648894"/>
    <lineage>
        <taxon>Bacteria</taxon>
        <taxon>Pseudomonadati</taxon>
        <taxon>Pseudomonadota</taxon>
        <taxon>Betaproteobacteria</taxon>
        <taxon>Burkholderiales</taxon>
        <taxon>Oxalobacteraceae</taxon>
        <taxon>Telluria group</taxon>
        <taxon>Massilia</taxon>
    </lineage>
</organism>
<name>A0ABW0PJ06_9BURK</name>
<proteinExistence type="predicted"/>
<reference evidence="2" key="1">
    <citation type="journal article" date="2019" name="Int. J. Syst. Evol. Microbiol.">
        <title>The Global Catalogue of Microorganisms (GCM) 10K type strain sequencing project: providing services to taxonomists for standard genome sequencing and annotation.</title>
        <authorList>
            <consortium name="The Broad Institute Genomics Platform"/>
            <consortium name="The Broad Institute Genome Sequencing Center for Infectious Disease"/>
            <person name="Wu L."/>
            <person name="Ma J."/>
        </authorList>
    </citation>
    <scope>NUCLEOTIDE SEQUENCE [LARGE SCALE GENOMIC DNA]</scope>
    <source>
        <strain evidence="2">CCUG 38813</strain>
    </source>
</reference>